<evidence type="ECO:0000313" key="1">
    <source>
        <dbReference type="EMBL" id="KUN73953.1"/>
    </source>
</evidence>
<dbReference type="AlphaFoldDB" id="A0A101SHL1"/>
<dbReference type="Proteomes" id="UP000053669">
    <property type="component" value="Unassembled WGS sequence"/>
</dbReference>
<name>A0A101SHL1_9ACTN</name>
<gene>
    <name evidence="1" type="ORF">AQJ46_06670</name>
</gene>
<dbReference type="RefSeq" id="WP_059204704.1">
    <property type="nucleotide sequence ID" value="NZ_KQ948657.1"/>
</dbReference>
<reference evidence="1 2" key="1">
    <citation type="submission" date="2015-10" db="EMBL/GenBank/DDBJ databases">
        <title>Draft genome sequence of Streptomyces canus DSM 40017, type strain for the species Streptomyces canus.</title>
        <authorList>
            <person name="Ruckert C."/>
            <person name="Winkler A."/>
            <person name="Kalinowski J."/>
            <person name="Kampfer P."/>
            <person name="Glaeser S."/>
        </authorList>
    </citation>
    <scope>NUCLEOTIDE SEQUENCE [LARGE SCALE GENOMIC DNA]</scope>
    <source>
        <strain evidence="1 2">DSM 40017</strain>
    </source>
</reference>
<dbReference type="EMBL" id="LMWU01000005">
    <property type="protein sequence ID" value="KUN73953.1"/>
    <property type="molecule type" value="Genomic_DNA"/>
</dbReference>
<protein>
    <submittedName>
        <fullName evidence="1">Uncharacterized protein</fullName>
    </submittedName>
</protein>
<proteinExistence type="predicted"/>
<accession>A0A101SHL1</accession>
<sequence>MGTDIHGGIEFRHPHVGTDYYDGEAWVTAMDLWPLYDERDYAAFGLLFGVRNYAGFRPLAAGRGLPADLSSGMRSALGSWVGQGEMDGASWISWAELASIDPATRPADFVGRVTWHKKSQPAIQRHQLVSRPWPAEVLSTVGVPPADSDSASERVEWTTGTLVCAYKPLTVGDVLGPTTHWPHVFAVMKALADRFDDDGVRLVVAFD</sequence>
<evidence type="ECO:0000313" key="2">
    <source>
        <dbReference type="Proteomes" id="UP000053669"/>
    </source>
</evidence>
<organism evidence="1 2">
    <name type="scientific">Streptomyces canus</name>
    <dbReference type="NCBI Taxonomy" id="58343"/>
    <lineage>
        <taxon>Bacteria</taxon>
        <taxon>Bacillati</taxon>
        <taxon>Actinomycetota</taxon>
        <taxon>Actinomycetes</taxon>
        <taxon>Kitasatosporales</taxon>
        <taxon>Streptomycetaceae</taxon>
        <taxon>Streptomyces</taxon>
        <taxon>Streptomyces aurantiacus group</taxon>
    </lineage>
</organism>
<comment type="caution">
    <text evidence="1">The sequence shown here is derived from an EMBL/GenBank/DDBJ whole genome shotgun (WGS) entry which is preliminary data.</text>
</comment>